<organism evidence="1 2">
    <name type="scientific">Popillia japonica</name>
    <name type="common">Japanese beetle</name>
    <dbReference type="NCBI Taxonomy" id="7064"/>
    <lineage>
        <taxon>Eukaryota</taxon>
        <taxon>Metazoa</taxon>
        <taxon>Ecdysozoa</taxon>
        <taxon>Arthropoda</taxon>
        <taxon>Hexapoda</taxon>
        <taxon>Insecta</taxon>
        <taxon>Pterygota</taxon>
        <taxon>Neoptera</taxon>
        <taxon>Endopterygota</taxon>
        <taxon>Coleoptera</taxon>
        <taxon>Polyphaga</taxon>
        <taxon>Scarabaeiformia</taxon>
        <taxon>Scarabaeidae</taxon>
        <taxon>Rutelinae</taxon>
        <taxon>Popillia</taxon>
    </lineage>
</organism>
<sequence>MRHLLRFSNTNIYCPCFAIAMQMNLVSTKTDTSLWPTRWTPHSLNWPVIKSKAPKQEEKTPLIFILFIA</sequence>
<gene>
    <name evidence="1" type="ORF">QE152_g16009</name>
</gene>
<evidence type="ECO:0000313" key="2">
    <source>
        <dbReference type="Proteomes" id="UP001458880"/>
    </source>
</evidence>
<proteinExistence type="predicted"/>
<protein>
    <submittedName>
        <fullName evidence="1">Tropomyosin</fullName>
    </submittedName>
</protein>
<name>A0AAW1L689_POPJA</name>
<evidence type="ECO:0000313" key="1">
    <source>
        <dbReference type="EMBL" id="KAK9729258.1"/>
    </source>
</evidence>
<keyword evidence="2" id="KW-1185">Reference proteome</keyword>
<reference evidence="1 2" key="1">
    <citation type="journal article" date="2024" name="BMC Genomics">
        <title>De novo assembly and annotation of Popillia japonica's genome with initial clues to its potential as an invasive pest.</title>
        <authorList>
            <person name="Cucini C."/>
            <person name="Boschi S."/>
            <person name="Funari R."/>
            <person name="Cardaioli E."/>
            <person name="Iannotti N."/>
            <person name="Marturano G."/>
            <person name="Paoli F."/>
            <person name="Bruttini M."/>
            <person name="Carapelli A."/>
            <person name="Frati F."/>
            <person name="Nardi F."/>
        </authorList>
    </citation>
    <scope>NUCLEOTIDE SEQUENCE [LARGE SCALE GENOMIC DNA]</scope>
    <source>
        <strain evidence="1">DMR45628</strain>
    </source>
</reference>
<comment type="caution">
    <text evidence="1">The sequence shown here is derived from an EMBL/GenBank/DDBJ whole genome shotgun (WGS) entry which is preliminary data.</text>
</comment>
<dbReference type="AlphaFoldDB" id="A0AAW1L689"/>
<accession>A0AAW1L689</accession>
<dbReference type="Proteomes" id="UP001458880">
    <property type="component" value="Unassembled WGS sequence"/>
</dbReference>
<dbReference type="EMBL" id="JASPKY010000162">
    <property type="protein sequence ID" value="KAK9729258.1"/>
    <property type="molecule type" value="Genomic_DNA"/>
</dbReference>